<dbReference type="PROSITE" id="PS51419">
    <property type="entry name" value="RAB"/>
    <property type="match status" value="1"/>
</dbReference>
<dbReference type="Gene3D" id="3.40.50.300">
    <property type="entry name" value="P-loop containing nucleotide triphosphate hydrolases"/>
    <property type="match status" value="1"/>
</dbReference>
<dbReference type="GO" id="GO:0005525">
    <property type="term" value="F:GTP binding"/>
    <property type="evidence" value="ECO:0007669"/>
    <property type="project" value="UniProtKB-KW"/>
</dbReference>
<organism evidence="3 4">
    <name type="scientific">Halteria grandinella</name>
    <dbReference type="NCBI Taxonomy" id="5974"/>
    <lineage>
        <taxon>Eukaryota</taxon>
        <taxon>Sar</taxon>
        <taxon>Alveolata</taxon>
        <taxon>Ciliophora</taxon>
        <taxon>Intramacronucleata</taxon>
        <taxon>Spirotrichea</taxon>
        <taxon>Stichotrichia</taxon>
        <taxon>Sporadotrichida</taxon>
        <taxon>Halteriidae</taxon>
        <taxon>Halteria</taxon>
    </lineage>
</organism>
<dbReference type="SMART" id="SM00175">
    <property type="entry name" value="RAB"/>
    <property type="match status" value="1"/>
</dbReference>
<dbReference type="InterPro" id="IPR001806">
    <property type="entry name" value="Small_GTPase"/>
</dbReference>
<gene>
    <name evidence="3" type="ORF">FGO68_gene12182</name>
</gene>
<keyword evidence="4" id="KW-1185">Reference proteome</keyword>
<dbReference type="AlphaFoldDB" id="A0A8J8NJ07"/>
<dbReference type="SMART" id="SM00173">
    <property type="entry name" value="RAS"/>
    <property type="match status" value="1"/>
</dbReference>
<dbReference type="CDD" id="cd00154">
    <property type="entry name" value="Rab"/>
    <property type="match status" value="1"/>
</dbReference>
<comment type="caution">
    <text evidence="3">The sequence shown here is derived from an EMBL/GenBank/DDBJ whole genome shotgun (WGS) entry which is preliminary data.</text>
</comment>
<dbReference type="GO" id="GO:0003924">
    <property type="term" value="F:GTPase activity"/>
    <property type="evidence" value="ECO:0007669"/>
    <property type="project" value="InterPro"/>
</dbReference>
<keyword evidence="2" id="KW-0342">GTP-binding</keyword>
<reference evidence="3" key="1">
    <citation type="submission" date="2019-06" db="EMBL/GenBank/DDBJ databases">
        <authorList>
            <person name="Zheng W."/>
        </authorList>
    </citation>
    <scope>NUCLEOTIDE SEQUENCE</scope>
    <source>
        <strain evidence="3">QDHG01</strain>
    </source>
</reference>
<evidence type="ECO:0000313" key="4">
    <source>
        <dbReference type="Proteomes" id="UP000785679"/>
    </source>
</evidence>
<keyword evidence="1" id="KW-0547">Nucleotide-binding</keyword>
<evidence type="ECO:0000256" key="1">
    <source>
        <dbReference type="ARBA" id="ARBA00022741"/>
    </source>
</evidence>
<dbReference type="NCBIfam" id="TIGR00231">
    <property type="entry name" value="small_GTP"/>
    <property type="match status" value="1"/>
</dbReference>
<dbReference type="Pfam" id="PF00071">
    <property type="entry name" value="Ras"/>
    <property type="match status" value="1"/>
</dbReference>
<dbReference type="SUPFAM" id="SSF52540">
    <property type="entry name" value="P-loop containing nucleoside triphosphate hydrolases"/>
    <property type="match status" value="1"/>
</dbReference>
<dbReference type="PRINTS" id="PR00449">
    <property type="entry name" value="RASTRNSFRMNG"/>
</dbReference>
<evidence type="ECO:0000313" key="3">
    <source>
        <dbReference type="EMBL" id="TNV75534.1"/>
    </source>
</evidence>
<protein>
    <submittedName>
        <fullName evidence="3">Uncharacterized protein</fullName>
    </submittedName>
</protein>
<accession>A0A8J8NJ07</accession>
<sequence>MNSADIPGDLPPQPLILKLVLLGWHGVGKTSFLTRFHEGMFSTYQPSIGFDFRIHKVVKEERECKYQIWDLSGSERFRVITQSYYRGARGLLIFVDLSIETPIVEQLDSWLKDSEKHCSDNVCKFLIGTCENYAQQYNMTFFKTSAKADVNITEAMESIMESVFQQAKDQNFQNVQVQLRHPNPIQGQGYPCC</sequence>
<dbReference type="EMBL" id="RRYP01015363">
    <property type="protein sequence ID" value="TNV75534.1"/>
    <property type="molecule type" value="Genomic_DNA"/>
</dbReference>
<dbReference type="FunFam" id="3.40.50.300:FF:001447">
    <property type="entry name" value="Ras-related protein Rab-1B"/>
    <property type="match status" value="1"/>
</dbReference>
<dbReference type="Proteomes" id="UP000785679">
    <property type="component" value="Unassembled WGS sequence"/>
</dbReference>
<dbReference type="InterPro" id="IPR050227">
    <property type="entry name" value="Rab"/>
</dbReference>
<dbReference type="PANTHER" id="PTHR47977">
    <property type="entry name" value="RAS-RELATED PROTEIN RAB"/>
    <property type="match status" value="1"/>
</dbReference>
<dbReference type="InterPro" id="IPR027417">
    <property type="entry name" value="P-loop_NTPase"/>
</dbReference>
<dbReference type="InterPro" id="IPR005225">
    <property type="entry name" value="Small_GTP-bd"/>
</dbReference>
<name>A0A8J8NJ07_HALGN</name>
<evidence type="ECO:0000256" key="2">
    <source>
        <dbReference type="ARBA" id="ARBA00023134"/>
    </source>
</evidence>
<proteinExistence type="predicted"/>